<sequence length="292" mass="32186">MNDLGNFMKKRTRDLLIGAGLLGVGTVGAIATFTNNQSGSGYIASPSKNTVHVISQPTNPTAIADQSGRSYTGYNQNQQTHHQHQPQQAMNQGPAYQAQQGNFNTPTPQYDANATGSVCAPEALKVGIKHFRYADADPSDLVPSGYGSDPKFKIHRAAKPALQEMIKAARADGVTLTPGSILRTSSRQAQIVANKKKQGQSAKQIYHTSSHPGYSEHHTGLAVDFSPIDHNFAKTAGYRWLQQHAHEHGFYQTFTPDYSRYSGVSEESWHWRFEGKNKEFSYVFADSINRRC</sequence>
<evidence type="ECO:0000259" key="2">
    <source>
        <dbReference type="Pfam" id="PF02557"/>
    </source>
</evidence>
<accession>A0A1V4H0W8</accession>
<dbReference type="InterPro" id="IPR003709">
    <property type="entry name" value="VanY-like_core_dom"/>
</dbReference>
<dbReference type="GO" id="GO:0006508">
    <property type="term" value="P:proteolysis"/>
    <property type="evidence" value="ECO:0007669"/>
    <property type="project" value="InterPro"/>
</dbReference>
<proteinExistence type="predicted"/>
<organism evidence="3 4">
    <name type="scientific">Moraxella lacunata</name>
    <dbReference type="NCBI Taxonomy" id="477"/>
    <lineage>
        <taxon>Bacteria</taxon>
        <taxon>Pseudomonadati</taxon>
        <taxon>Pseudomonadota</taxon>
        <taxon>Gammaproteobacteria</taxon>
        <taxon>Moraxellales</taxon>
        <taxon>Moraxellaceae</taxon>
        <taxon>Moraxella</taxon>
    </lineage>
</organism>
<comment type="caution">
    <text evidence="3">The sequence shown here is derived from an EMBL/GenBank/DDBJ whole genome shotgun (WGS) entry which is preliminary data.</text>
</comment>
<dbReference type="InterPro" id="IPR058193">
    <property type="entry name" value="VanY/YodJ_core_dom"/>
</dbReference>
<evidence type="ECO:0000256" key="1">
    <source>
        <dbReference type="SAM" id="MobiDB-lite"/>
    </source>
</evidence>
<dbReference type="Proteomes" id="UP000191025">
    <property type="component" value="Unassembled WGS sequence"/>
</dbReference>
<dbReference type="Pfam" id="PF02557">
    <property type="entry name" value="VanY"/>
    <property type="match status" value="1"/>
</dbReference>
<feature type="compositionally biased region" description="Polar residues" evidence="1">
    <location>
        <begin position="97"/>
        <end position="109"/>
    </location>
</feature>
<name>A0A1V4H0W8_MORLA</name>
<dbReference type="InterPro" id="IPR009045">
    <property type="entry name" value="Zn_M74/Hedgehog-like"/>
</dbReference>
<dbReference type="EMBL" id="MXAN01000015">
    <property type="protein sequence ID" value="OPH38473.1"/>
    <property type="molecule type" value="Genomic_DNA"/>
</dbReference>
<feature type="domain" description="D-alanyl-D-alanine carboxypeptidase-like core" evidence="2">
    <location>
        <begin position="153"/>
        <end position="275"/>
    </location>
</feature>
<dbReference type="InterPro" id="IPR052179">
    <property type="entry name" value="DD-CPase-like"/>
</dbReference>
<dbReference type="GO" id="GO:0008233">
    <property type="term" value="F:peptidase activity"/>
    <property type="evidence" value="ECO:0007669"/>
    <property type="project" value="InterPro"/>
</dbReference>
<reference evidence="4" key="1">
    <citation type="submission" date="2017-03" db="EMBL/GenBank/DDBJ databases">
        <title>Draft genome sequence of Moraxella equi CCUG 4950T type strain.</title>
        <authorList>
            <person name="Salva-Serra F."/>
            <person name="Engstrom-Jakobsson H."/>
            <person name="Thorell K."/>
            <person name="Jaen-Luchoro D."/>
            <person name="Gonzales-Siles L."/>
            <person name="Karlsson R."/>
            <person name="Yazdan S."/>
            <person name="Boulund F."/>
            <person name="Johnning A."/>
            <person name="Engstrand L."/>
            <person name="Kristiansson E."/>
            <person name="Moore E."/>
        </authorList>
    </citation>
    <scope>NUCLEOTIDE SEQUENCE [LARGE SCALE GENOMIC DNA]</scope>
    <source>
        <strain evidence="4">CCUG 4441</strain>
    </source>
</reference>
<feature type="region of interest" description="Disordered" evidence="1">
    <location>
        <begin position="60"/>
        <end position="109"/>
    </location>
</feature>
<dbReference type="AlphaFoldDB" id="A0A1V4H0W8"/>
<feature type="compositionally biased region" description="Low complexity" evidence="1">
    <location>
        <begin position="76"/>
        <end position="88"/>
    </location>
</feature>
<protein>
    <recommendedName>
        <fullName evidence="2">D-alanyl-D-alanine carboxypeptidase-like core domain-containing protein</fullName>
    </recommendedName>
</protein>
<evidence type="ECO:0000313" key="4">
    <source>
        <dbReference type="Proteomes" id="UP000191025"/>
    </source>
</evidence>
<dbReference type="PANTHER" id="PTHR34385">
    <property type="entry name" value="D-ALANYL-D-ALANINE CARBOXYPEPTIDASE"/>
    <property type="match status" value="1"/>
</dbReference>
<dbReference type="Gene3D" id="3.30.1380.10">
    <property type="match status" value="1"/>
</dbReference>
<dbReference type="CDD" id="cd14852">
    <property type="entry name" value="LD-carboxypeptidase"/>
    <property type="match status" value="1"/>
</dbReference>
<dbReference type="PANTHER" id="PTHR34385:SF1">
    <property type="entry name" value="PEPTIDOGLYCAN L-ALANYL-D-GLUTAMATE ENDOPEPTIDASE CWLK"/>
    <property type="match status" value="1"/>
</dbReference>
<gene>
    <name evidence="3" type="ORF">B5J94_03370</name>
</gene>
<dbReference type="SUPFAM" id="SSF55166">
    <property type="entry name" value="Hedgehog/DD-peptidase"/>
    <property type="match status" value="1"/>
</dbReference>
<evidence type="ECO:0000313" key="3">
    <source>
        <dbReference type="EMBL" id="OPH38473.1"/>
    </source>
</evidence>